<dbReference type="SUPFAM" id="SSF54373">
    <property type="entry name" value="FAD-linked reductases, C-terminal domain"/>
    <property type="match status" value="1"/>
</dbReference>
<proteinExistence type="inferred from homology"/>
<dbReference type="InterPro" id="IPR012132">
    <property type="entry name" value="GMC_OxRdtase"/>
</dbReference>
<dbReference type="AlphaFoldDB" id="A0A9N9Z9U8"/>
<comment type="caution">
    <text evidence="4">The sequence shown here is derived from an EMBL/GenBank/DDBJ whole genome shotgun (WGS) entry which is preliminary data.</text>
</comment>
<accession>A0A9N9Z9U8</accession>
<dbReference type="PANTHER" id="PTHR11552:SF115">
    <property type="entry name" value="DEHYDROGENASE XPTC-RELATED"/>
    <property type="match status" value="1"/>
</dbReference>
<dbReference type="InterPro" id="IPR007867">
    <property type="entry name" value="GMC_OxRtase_C"/>
</dbReference>
<dbReference type="Pfam" id="PF05199">
    <property type="entry name" value="GMC_oxred_C"/>
    <property type="match status" value="1"/>
</dbReference>
<dbReference type="OrthoDB" id="269227at2759"/>
<evidence type="ECO:0000259" key="3">
    <source>
        <dbReference type="Pfam" id="PF05199"/>
    </source>
</evidence>
<gene>
    <name evidence="4" type="ORF">CSOL1703_00014778</name>
</gene>
<sequence length="925" mass="99958">MHLKKAFSVGACILGVIEASPSRAHAFTKRHAASSEEYDFVIVGGGTAGLTVAHRVSVAFPNKSVLVIEYGKIEGTVGYFDPPEDGRGASRLVISSPPVASVNNRSATVILGMTVGGGSTVNGQFLDRGSRYDYDEWTRLGSPEFDNTTDIWDWENFGPVFGKSLFLTEPSDELVGEYGYTWDASYYTGDSIQASFPPFQWPVQRWKAYEELGLETPVSCDDGNKHGICWVPSAQNSETVERSHAGVGHYTRIADSLPNLDLLVEHKVTRLIIDKDNNAPPVVEFRPVAGGEIQTIHPKHEVILSAGAIHTPQILQRSGVASAEYLESEGIELVEDLPGVGQNFQDHCGTPLSWSYDEPSPREGDITNNATYAAEAVAQFRERPARGPYTIAMGNSAAYVALQHVTPQWEQIVANIRAQIEDRSALGHLPAMAAKSVQEGYLAQLEIIAQALEHPEHPILEMPFHTGPGTAFLLKPLSRGSVVLNSTDHDATPIVNYDTGANPIDLEIMATYVDYFRRIYATDTWQELGAVEVAPGANVTTHDALIEYVKDNVIQSLMHPCCTAAMLPREKGGVVDSSLSVYGISGLRVADCSIIPTIPASHTTTTAYAIGEKNSLEVFQPILAQHLSHLIFTPPLPRHRDSQLSPVGQRTQRLHNLLTPPWSELPGIPLVFVTPCHEVARTSVTLARVGADAHEVLSREADDIVEGIYIVVDGAVVALCHVRTKLAEADETTLGGDKLDQAVVLVPRMLLQPSREHIADNPELGHLVHHLSSESSQPGVPQLRVPSAAVVLRVVRQLHLADAEVAEDAQVGQLVLDASRVLPAEQYGGAAGLLGTADVGDSVRLHDQVRVLLEPLLPLDDIGKAAPETLPEPAGTRHTGDAAGVPGLEDFAGKVGYVEAIKVDGRLVNVQGLCLGWHAGLKRWL</sequence>
<dbReference type="Gene3D" id="3.50.50.60">
    <property type="entry name" value="FAD/NAD(P)-binding domain"/>
    <property type="match status" value="1"/>
</dbReference>
<dbReference type="GO" id="GO:0016614">
    <property type="term" value="F:oxidoreductase activity, acting on CH-OH group of donors"/>
    <property type="evidence" value="ECO:0007669"/>
    <property type="project" value="InterPro"/>
</dbReference>
<feature type="domain" description="Glucose-methanol-choline oxidoreductase C-terminal" evidence="3">
    <location>
        <begin position="476"/>
        <end position="611"/>
    </location>
</feature>
<dbReference type="InterPro" id="IPR036188">
    <property type="entry name" value="FAD/NAD-bd_sf"/>
</dbReference>
<evidence type="ECO:0000313" key="4">
    <source>
        <dbReference type="EMBL" id="CAH0051455.1"/>
    </source>
</evidence>
<evidence type="ECO:0000256" key="1">
    <source>
        <dbReference type="ARBA" id="ARBA00010790"/>
    </source>
</evidence>
<feature type="domain" description="Glucose-methanol-choline oxidoreductase N-terminal" evidence="2">
    <location>
        <begin position="38"/>
        <end position="348"/>
    </location>
</feature>
<evidence type="ECO:0000313" key="5">
    <source>
        <dbReference type="Proteomes" id="UP000775872"/>
    </source>
</evidence>
<dbReference type="Gene3D" id="3.30.560.10">
    <property type="entry name" value="Glucose Oxidase, domain 3"/>
    <property type="match status" value="1"/>
</dbReference>
<evidence type="ECO:0000259" key="2">
    <source>
        <dbReference type="Pfam" id="PF00732"/>
    </source>
</evidence>
<dbReference type="GO" id="GO:0044550">
    <property type="term" value="P:secondary metabolite biosynthetic process"/>
    <property type="evidence" value="ECO:0007669"/>
    <property type="project" value="TreeGrafter"/>
</dbReference>
<organism evidence="4 5">
    <name type="scientific">Clonostachys solani</name>
    <dbReference type="NCBI Taxonomy" id="160281"/>
    <lineage>
        <taxon>Eukaryota</taxon>
        <taxon>Fungi</taxon>
        <taxon>Dikarya</taxon>
        <taxon>Ascomycota</taxon>
        <taxon>Pezizomycotina</taxon>
        <taxon>Sordariomycetes</taxon>
        <taxon>Hypocreomycetidae</taxon>
        <taxon>Hypocreales</taxon>
        <taxon>Bionectriaceae</taxon>
        <taxon>Clonostachys</taxon>
    </lineage>
</organism>
<dbReference type="Pfam" id="PF00732">
    <property type="entry name" value="GMC_oxred_N"/>
    <property type="match status" value="1"/>
</dbReference>
<dbReference type="SUPFAM" id="SSF51905">
    <property type="entry name" value="FAD/NAD(P)-binding domain"/>
    <property type="match status" value="1"/>
</dbReference>
<dbReference type="EMBL" id="CABFOC020000040">
    <property type="protein sequence ID" value="CAH0051455.1"/>
    <property type="molecule type" value="Genomic_DNA"/>
</dbReference>
<dbReference type="InterPro" id="IPR000172">
    <property type="entry name" value="GMC_OxRdtase_N"/>
</dbReference>
<reference evidence="4 5" key="2">
    <citation type="submission" date="2021-10" db="EMBL/GenBank/DDBJ databases">
        <authorList>
            <person name="Piombo E."/>
        </authorList>
    </citation>
    <scope>NUCLEOTIDE SEQUENCE [LARGE SCALE GENOMIC DNA]</scope>
</reference>
<name>A0A9N9Z9U8_9HYPO</name>
<reference evidence="5" key="1">
    <citation type="submission" date="2019-06" db="EMBL/GenBank/DDBJ databases">
        <authorList>
            <person name="Broberg M."/>
        </authorList>
    </citation>
    <scope>NUCLEOTIDE SEQUENCE [LARGE SCALE GENOMIC DNA]</scope>
</reference>
<comment type="similarity">
    <text evidence="1">Belongs to the GMC oxidoreductase family.</text>
</comment>
<dbReference type="GO" id="GO:0050660">
    <property type="term" value="F:flavin adenine dinucleotide binding"/>
    <property type="evidence" value="ECO:0007669"/>
    <property type="project" value="InterPro"/>
</dbReference>
<protein>
    <submittedName>
        <fullName evidence="4">Uncharacterized protein</fullName>
    </submittedName>
</protein>
<keyword evidence="5" id="KW-1185">Reference proteome</keyword>
<dbReference type="Proteomes" id="UP000775872">
    <property type="component" value="Unassembled WGS sequence"/>
</dbReference>
<dbReference type="PANTHER" id="PTHR11552">
    <property type="entry name" value="GLUCOSE-METHANOL-CHOLINE GMC OXIDOREDUCTASE"/>
    <property type="match status" value="1"/>
</dbReference>